<dbReference type="VEuPathDB" id="FungiDB:RhiirFUN_025701"/>
<dbReference type="EMBL" id="LLXI01000090">
    <property type="protein sequence ID" value="PKY40179.1"/>
    <property type="molecule type" value="Genomic_DNA"/>
</dbReference>
<feature type="compositionally biased region" description="Polar residues" evidence="1">
    <location>
        <begin position="29"/>
        <end position="48"/>
    </location>
</feature>
<gene>
    <name evidence="2" type="ORF">RhiirA4_453490</name>
</gene>
<evidence type="ECO:0000313" key="3">
    <source>
        <dbReference type="Proteomes" id="UP000234323"/>
    </source>
</evidence>
<proteinExistence type="predicted"/>
<accession>A0A2I1G0L9</accession>
<dbReference type="VEuPathDB" id="FungiDB:RhiirA1_462799"/>
<dbReference type="Proteomes" id="UP000234323">
    <property type="component" value="Unassembled WGS sequence"/>
</dbReference>
<organism evidence="2 3">
    <name type="scientific">Rhizophagus irregularis</name>
    <dbReference type="NCBI Taxonomy" id="588596"/>
    <lineage>
        <taxon>Eukaryota</taxon>
        <taxon>Fungi</taxon>
        <taxon>Fungi incertae sedis</taxon>
        <taxon>Mucoromycota</taxon>
        <taxon>Glomeromycotina</taxon>
        <taxon>Glomeromycetes</taxon>
        <taxon>Glomerales</taxon>
        <taxon>Glomeraceae</taxon>
        <taxon>Rhizophagus</taxon>
    </lineage>
</organism>
<comment type="caution">
    <text evidence="2">The sequence shown here is derived from an EMBL/GenBank/DDBJ whole genome shotgun (WGS) entry which is preliminary data.</text>
</comment>
<protein>
    <submittedName>
        <fullName evidence="2">Uncharacterized protein</fullName>
    </submittedName>
</protein>
<dbReference type="AlphaFoldDB" id="A0A2I1G0L9"/>
<sequence length="274" mass="31546">MPQKHKKKPQELQVFRPVFTSAKNLEITASTPSQVDPIPQNTSNPTSSLKEKLDFYRQKAKVPNTEKSTQNWNIQFEEFRKEYNYIIPLEQFTDSKLIEKQVCEYIAQVSKKKNSGEYKAKSIKQAVDAINHLWTVLNGKMKYLQENGFGEKEGSMALTAQQHSAPEDLLYHVFFRIATNFACRGGEHYGLHVDQFHSPPDGSLIFRQYRSKNNQHEIEGSSAQDIHLPSGSEAITDINNYLSKRPSGTPENFYLQANPLWCESGIWYKKTHWS</sequence>
<feature type="region of interest" description="Disordered" evidence="1">
    <location>
        <begin position="29"/>
        <end position="50"/>
    </location>
</feature>
<keyword evidence="3" id="KW-1185">Reference proteome</keyword>
<evidence type="ECO:0000256" key="1">
    <source>
        <dbReference type="SAM" id="MobiDB-lite"/>
    </source>
</evidence>
<dbReference type="VEuPathDB" id="FungiDB:FUN_012752"/>
<evidence type="ECO:0000313" key="2">
    <source>
        <dbReference type="EMBL" id="PKY40179.1"/>
    </source>
</evidence>
<reference evidence="2 3" key="1">
    <citation type="submission" date="2015-10" db="EMBL/GenBank/DDBJ databases">
        <title>Genome analyses suggest a sexual origin of heterokaryosis in a supposedly ancient asexual fungus.</title>
        <authorList>
            <person name="Ropars J."/>
            <person name="Sedzielewska K."/>
            <person name="Noel J."/>
            <person name="Charron P."/>
            <person name="Farinelli L."/>
            <person name="Marton T."/>
            <person name="Kruger M."/>
            <person name="Pelin A."/>
            <person name="Brachmann A."/>
            <person name="Corradi N."/>
        </authorList>
    </citation>
    <scope>NUCLEOTIDE SEQUENCE [LARGE SCALE GENOMIC DNA]</scope>
    <source>
        <strain evidence="2 3">A4</strain>
    </source>
</reference>
<name>A0A2I1G0L9_9GLOM</name>